<proteinExistence type="predicted"/>
<feature type="region of interest" description="Disordered" evidence="1">
    <location>
        <begin position="53"/>
        <end position="78"/>
    </location>
</feature>
<evidence type="ECO:0000313" key="2">
    <source>
        <dbReference type="EMBL" id="RIA98870.1"/>
    </source>
</evidence>
<reference evidence="2 3" key="1">
    <citation type="submission" date="2018-06" db="EMBL/GenBank/DDBJ databases">
        <title>Comparative genomics reveals the genomic features of Rhizophagus irregularis, R. cerebriforme, R. diaphanum and Gigaspora rosea, and their symbiotic lifestyle signature.</title>
        <authorList>
            <person name="Morin E."/>
            <person name="San Clemente H."/>
            <person name="Chen E.C.H."/>
            <person name="De La Providencia I."/>
            <person name="Hainaut M."/>
            <person name="Kuo A."/>
            <person name="Kohler A."/>
            <person name="Murat C."/>
            <person name="Tang N."/>
            <person name="Roy S."/>
            <person name="Loubradou J."/>
            <person name="Henrissat B."/>
            <person name="Grigoriev I.V."/>
            <person name="Corradi N."/>
            <person name="Roux C."/>
            <person name="Martin F.M."/>
        </authorList>
    </citation>
    <scope>NUCLEOTIDE SEQUENCE [LARGE SCALE GENOMIC DNA]</scope>
    <source>
        <strain evidence="2 3">DAOM 227022</strain>
    </source>
</reference>
<dbReference type="AlphaFoldDB" id="A0A397TKU2"/>
<dbReference type="EMBL" id="QKYT01000010">
    <property type="protein sequence ID" value="RIA98870.1"/>
    <property type="molecule type" value="Genomic_DNA"/>
</dbReference>
<comment type="caution">
    <text evidence="2">The sequence shown here is derived from an EMBL/GenBank/DDBJ whole genome shotgun (WGS) entry which is preliminary data.</text>
</comment>
<accession>A0A397TKU2</accession>
<protein>
    <submittedName>
        <fullName evidence="2">Uncharacterized protein</fullName>
    </submittedName>
</protein>
<name>A0A397TKU2_9GLOM</name>
<dbReference type="OrthoDB" id="2345795at2759"/>
<dbReference type="Proteomes" id="UP000265703">
    <property type="component" value="Unassembled WGS sequence"/>
</dbReference>
<organism evidence="2 3">
    <name type="scientific">Glomus cerebriforme</name>
    <dbReference type="NCBI Taxonomy" id="658196"/>
    <lineage>
        <taxon>Eukaryota</taxon>
        <taxon>Fungi</taxon>
        <taxon>Fungi incertae sedis</taxon>
        <taxon>Mucoromycota</taxon>
        <taxon>Glomeromycotina</taxon>
        <taxon>Glomeromycetes</taxon>
        <taxon>Glomerales</taxon>
        <taxon>Glomeraceae</taxon>
        <taxon>Glomus</taxon>
    </lineage>
</organism>
<evidence type="ECO:0000313" key="3">
    <source>
        <dbReference type="Proteomes" id="UP000265703"/>
    </source>
</evidence>
<sequence length="497" mass="57441">MTVHNNFPVNKVMVLSPYTEKVPELISTFVLDKDKGKKQEHIAERDLRTISSSTSLNTMQVDDENHNHNKNKGKGKGKECEHITEGDLFCSNFSFTSSNTIQIDNEYDIPKVTSTKIRPAVINYVPVEQQLCEPNYIGCIIKERGIPKPKSTNIRFVVNETPLEQLLYKPNYVCCIKKVISFFNSYDYSFNIFDIVIDFSDKYQEIFPEDNFRLQPFYNNPCVLLEMLNNLLLYRLNIGVDNMENFVKLEMLAEEYYEKLINAETSRQELYNTSFINRKSCKSIRNSHNNNSPVSSENFKINQIELHDSSKSFKRSRVDQDLNSTAQSSKSFERLQSFQNHLPPLSQNSNTSLSVLSLSSKQIFENQRFSSSDTSRCTEYIAQQTNISYETNLNPCKQADDNTCKHVTDSPHFKKMMANAIQQLAIANLIFKRSPETSPSEMHRIMDKLHLKEMGKTYGSIMAYQEYLINEFNQGGMDKVLKGFEESIFTYLSIKRK</sequence>
<evidence type="ECO:0000256" key="1">
    <source>
        <dbReference type="SAM" id="MobiDB-lite"/>
    </source>
</evidence>
<gene>
    <name evidence="2" type="ORF">C1645_731325</name>
</gene>
<keyword evidence="3" id="KW-1185">Reference proteome</keyword>